<feature type="transmembrane region" description="Helical" evidence="3">
    <location>
        <begin position="468"/>
        <end position="492"/>
    </location>
</feature>
<gene>
    <name evidence="4" type="ORF">SHM7688_00941</name>
</gene>
<dbReference type="OrthoDB" id="7800844at2"/>
<sequence length="496" mass="55625">MADGSKGKEQKRAAQGVEGASNPERLQTDEKSDGAVSRPNATSKQQGGQNPHTAKQTWQKPAQNAQKPQQAGANKPRPQGQHSGQAKQGQWAKKQQAASQVVTPQKVEQPKQKEQAKSYPYAEAAGLKRRHFGLIVSFFLLVFLPLAVTVYYLWGIAEDQYSSVTGFTVRQEESAGAQELLGGLAQIASTSSSRDGDILYEFILSQSMVRSVEERVGLREHYSMYWETDPVFSLWPDASIEDLEWFWQRIVKISYNSSSGLIELQVLAFDPETAHAIASVIVDESQLMINALNNQAREDAMRYARRDLDEAVERLKQAREAINAFRTRTRIVDPDTDIEGRMGVLNNLQQQLAEALIEYDLVRQTAKVTDPRLVQAQRRIEVIQQRIKLEREAFASASIETGAGEEDYPDLIAEYEGLVVDREFSEETYRAALGAVDVARAKAERQSRYLATYIQPTMAETSEYPRRAVIVALVALFLTLSWGVMALVYYAIRDRS</sequence>
<feature type="compositionally biased region" description="Polar residues" evidence="2">
    <location>
        <begin position="39"/>
        <end position="58"/>
    </location>
</feature>
<evidence type="ECO:0000256" key="2">
    <source>
        <dbReference type="SAM" id="MobiDB-lite"/>
    </source>
</evidence>
<organism evidence="4 5">
    <name type="scientific">Shimia marina</name>
    <dbReference type="NCBI Taxonomy" id="321267"/>
    <lineage>
        <taxon>Bacteria</taxon>
        <taxon>Pseudomonadati</taxon>
        <taxon>Pseudomonadota</taxon>
        <taxon>Alphaproteobacteria</taxon>
        <taxon>Rhodobacterales</taxon>
        <taxon>Roseobacteraceae</taxon>
    </lineage>
</organism>
<reference evidence="4 5" key="1">
    <citation type="submission" date="2015-09" db="EMBL/GenBank/DDBJ databases">
        <authorList>
            <consortium name="Swine Surveillance"/>
        </authorList>
    </citation>
    <scope>NUCLEOTIDE SEQUENCE [LARGE SCALE GENOMIC DNA]</scope>
    <source>
        <strain evidence="4 5">CECT 7688</strain>
    </source>
</reference>
<evidence type="ECO:0000313" key="4">
    <source>
        <dbReference type="EMBL" id="CUH51504.1"/>
    </source>
</evidence>
<keyword evidence="3" id="KW-1133">Transmembrane helix</keyword>
<dbReference type="Proteomes" id="UP000054823">
    <property type="component" value="Unassembled WGS sequence"/>
</dbReference>
<evidence type="ECO:0000256" key="3">
    <source>
        <dbReference type="SAM" id="Phobius"/>
    </source>
</evidence>
<dbReference type="EMBL" id="CYPW01000006">
    <property type="protein sequence ID" value="CUH51504.1"/>
    <property type="molecule type" value="Genomic_DNA"/>
</dbReference>
<dbReference type="AlphaFoldDB" id="A0A0P1EMU7"/>
<keyword evidence="1" id="KW-0175">Coiled coil</keyword>
<feature type="compositionally biased region" description="Basic and acidic residues" evidence="2">
    <location>
        <begin position="1"/>
        <end position="12"/>
    </location>
</feature>
<proteinExistence type="predicted"/>
<dbReference type="PANTHER" id="PTHR32309:SF13">
    <property type="entry name" value="FERRIC ENTEROBACTIN TRANSPORT PROTEIN FEPE"/>
    <property type="match status" value="1"/>
</dbReference>
<feature type="compositionally biased region" description="Low complexity" evidence="2">
    <location>
        <begin position="59"/>
        <end position="76"/>
    </location>
</feature>
<dbReference type="PANTHER" id="PTHR32309">
    <property type="entry name" value="TYROSINE-PROTEIN KINASE"/>
    <property type="match status" value="1"/>
</dbReference>
<keyword evidence="5" id="KW-1185">Reference proteome</keyword>
<dbReference type="STRING" id="321267.SHM7688_00941"/>
<accession>A0A0P1EMU7</accession>
<name>A0A0P1EMU7_9RHOB</name>
<feature type="transmembrane region" description="Helical" evidence="3">
    <location>
        <begin position="132"/>
        <end position="154"/>
    </location>
</feature>
<protein>
    <submittedName>
        <fullName evidence="4">Vi polysaccharide export inner membrane protein VexD</fullName>
    </submittedName>
</protein>
<evidence type="ECO:0000313" key="5">
    <source>
        <dbReference type="Proteomes" id="UP000054823"/>
    </source>
</evidence>
<feature type="region of interest" description="Disordered" evidence="2">
    <location>
        <begin position="1"/>
        <end position="118"/>
    </location>
</feature>
<dbReference type="InterPro" id="IPR050445">
    <property type="entry name" value="Bact_polysacc_biosynth/exp"/>
</dbReference>
<dbReference type="GO" id="GO:0005886">
    <property type="term" value="C:plasma membrane"/>
    <property type="evidence" value="ECO:0007669"/>
    <property type="project" value="TreeGrafter"/>
</dbReference>
<feature type="coiled-coil region" evidence="1">
    <location>
        <begin position="301"/>
        <end position="393"/>
    </location>
</feature>
<keyword evidence="3" id="KW-0472">Membrane</keyword>
<feature type="compositionally biased region" description="Low complexity" evidence="2">
    <location>
        <begin position="83"/>
        <end position="107"/>
    </location>
</feature>
<evidence type="ECO:0000256" key="1">
    <source>
        <dbReference type="SAM" id="Coils"/>
    </source>
</evidence>
<dbReference type="GO" id="GO:0004713">
    <property type="term" value="F:protein tyrosine kinase activity"/>
    <property type="evidence" value="ECO:0007669"/>
    <property type="project" value="TreeGrafter"/>
</dbReference>
<keyword evidence="3" id="KW-0812">Transmembrane</keyword>